<dbReference type="Proteomes" id="UP000613740">
    <property type="component" value="Unassembled WGS sequence"/>
</dbReference>
<accession>A0A835T175</accession>
<name>A0A835T175_9CHLO</name>
<reference evidence="1" key="1">
    <citation type="journal article" date="2020" name="bioRxiv">
        <title>Comparative genomics of Chlamydomonas.</title>
        <authorList>
            <person name="Craig R.J."/>
            <person name="Hasan A.R."/>
            <person name="Ness R.W."/>
            <person name="Keightley P.D."/>
        </authorList>
    </citation>
    <scope>NUCLEOTIDE SEQUENCE</scope>
    <source>
        <strain evidence="1">CCAP 11/173</strain>
    </source>
</reference>
<gene>
    <name evidence="1" type="ORF">HYH02_012498</name>
</gene>
<dbReference type="EMBL" id="JAEHOD010000060">
    <property type="protein sequence ID" value="KAG2433953.1"/>
    <property type="molecule type" value="Genomic_DNA"/>
</dbReference>
<sequence length="100" mass="11096">MATAQKLAPRAGWWQQLKQTPAVLRGWVLPRTRGDRASYEHHALETPQRAWNYGPLGFSAYKLTDKALSDAHKLAALNVGVHHASGSVSVREHNKRKACA</sequence>
<evidence type="ECO:0000313" key="1">
    <source>
        <dbReference type="EMBL" id="KAG2433953.1"/>
    </source>
</evidence>
<comment type="caution">
    <text evidence="1">The sequence shown here is derived from an EMBL/GenBank/DDBJ whole genome shotgun (WGS) entry which is preliminary data.</text>
</comment>
<dbReference type="AlphaFoldDB" id="A0A835T175"/>
<organism evidence="1 2">
    <name type="scientific">Chlamydomonas schloesseri</name>
    <dbReference type="NCBI Taxonomy" id="2026947"/>
    <lineage>
        <taxon>Eukaryota</taxon>
        <taxon>Viridiplantae</taxon>
        <taxon>Chlorophyta</taxon>
        <taxon>core chlorophytes</taxon>
        <taxon>Chlorophyceae</taxon>
        <taxon>CS clade</taxon>
        <taxon>Chlamydomonadales</taxon>
        <taxon>Chlamydomonadaceae</taxon>
        <taxon>Chlamydomonas</taxon>
    </lineage>
</organism>
<proteinExistence type="predicted"/>
<protein>
    <submittedName>
        <fullName evidence="1">Uncharacterized protein</fullName>
    </submittedName>
</protein>
<evidence type="ECO:0000313" key="2">
    <source>
        <dbReference type="Proteomes" id="UP000613740"/>
    </source>
</evidence>
<keyword evidence="2" id="KW-1185">Reference proteome</keyword>